<evidence type="ECO:0000256" key="2">
    <source>
        <dbReference type="ARBA" id="ARBA00022692"/>
    </source>
</evidence>
<gene>
    <name evidence="6" type="ORF">B0T14DRAFT_307287</name>
</gene>
<dbReference type="InterPro" id="IPR045863">
    <property type="entry name" value="CorA_TM1_TM2"/>
</dbReference>
<dbReference type="InterPro" id="IPR002523">
    <property type="entry name" value="MgTranspt_CorA/ZnTranspt_ZntB"/>
</dbReference>
<proteinExistence type="predicted"/>
<name>A0AA40BUN6_9PEZI</name>
<evidence type="ECO:0000256" key="3">
    <source>
        <dbReference type="ARBA" id="ARBA00022989"/>
    </source>
</evidence>
<keyword evidence="3 5" id="KW-1133">Transmembrane helix</keyword>
<evidence type="ECO:0000256" key="1">
    <source>
        <dbReference type="ARBA" id="ARBA00004141"/>
    </source>
</evidence>
<dbReference type="AlphaFoldDB" id="A0AA40BUN6"/>
<evidence type="ECO:0000256" key="5">
    <source>
        <dbReference type="SAM" id="Phobius"/>
    </source>
</evidence>
<keyword evidence="4 5" id="KW-0472">Membrane</keyword>
<dbReference type="EMBL" id="JAULSU010000006">
    <property type="protein sequence ID" value="KAK0614316.1"/>
    <property type="molecule type" value="Genomic_DNA"/>
</dbReference>
<keyword evidence="7" id="KW-1185">Reference proteome</keyword>
<dbReference type="SUPFAM" id="SSF144083">
    <property type="entry name" value="Magnesium transport protein CorA, transmembrane region"/>
    <property type="match status" value="1"/>
</dbReference>
<dbReference type="GO" id="GO:0016020">
    <property type="term" value="C:membrane"/>
    <property type="evidence" value="ECO:0007669"/>
    <property type="project" value="UniProtKB-SubCell"/>
</dbReference>
<comment type="caution">
    <text evidence="6">The sequence shown here is derived from an EMBL/GenBank/DDBJ whole genome shotgun (WGS) entry which is preliminary data.</text>
</comment>
<evidence type="ECO:0000313" key="7">
    <source>
        <dbReference type="Proteomes" id="UP001175000"/>
    </source>
</evidence>
<dbReference type="Proteomes" id="UP001175000">
    <property type="component" value="Unassembled WGS sequence"/>
</dbReference>
<sequence length="446" mass="50542">MDDADVHSISRASTIVDVSSPHGTDIIELKLTSSGSWTERRVIDIPEPDTSSPAVIYLFEGVDYRTRKLASSIVSDRDGNGNDGFLRHHEGKAILSASEKAVLDFQIEEYEEDTSIGLFLASWFTLATQDKSIWEIERRIESGKAWCSSEQRDPAELRLDHSRYRHFSSPYRLYHPLEEAGGTVRHAARECVSMSFGKRLGSLVGIVVFDPPRKLVKMAVKYDLGNAGDCIEWEEAITDVFPEELAARDVFLRQFRCISGVRGEEKGGLDARNVFQKSQSIVRRCAFEAESKILKVLTQALDDVEVSLSKDEVVREALDVWMGYFGRWRNTLFHQEGSLKHLRRTTRWAERLVPMSADERSLKFHARVLDAVIEENAAMLRRLDSVYHAVMSTMQIAESKRAIEEAELVSKLTHLAFFFIPLTLVTGIFGMDMIVSLTPPRTLRHC</sequence>
<organism evidence="6 7">
    <name type="scientific">Immersiella caudata</name>
    <dbReference type="NCBI Taxonomy" id="314043"/>
    <lineage>
        <taxon>Eukaryota</taxon>
        <taxon>Fungi</taxon>
        <taxon>Dikarya</taxon>
        <taxon>Ascomycota</taxon>
        <taxon>Pezizomycotina</taxon>
        <taxon>Sordariomycetes</taxon>
        <taxon>Sordariomycetidae</taxon>
        <taxon>Sordariales</taxon>
        <taxon>Lasiosphaeriaceae</taxon>
        <taxon>Immersiella</taxon>
    </lineage>
</organism>
<reference evidence="6" key="1">
    <citation type="submission" date="2023-06" db="EMBL/GenBank/DDBJ databases">
        <title>Genome-scale phylogeny and comparative genomics of the fungal order Sordariales.</title>
        <authorList>
            <consortium name="Lawrence Berkeley National Laboratory"/>
            <person name="Hensen N."/>
            <person name="Bonometti L."/>
            <person name="Westerberg I."/>
            <person name="Brannstrom I.O."/>
            <person name="Guillou S."/>
            <person name="Cros-Aarteil S."/>
            <person name="Calhoun S."/>
            <person name="Haridas S."/>
            <person name="Kuo A."/>
            <person name="Mondo S."/>
            <person name="Pangilinan J."/>
            <person name="Riley R."/>
            <person name="Labutti K."/>
            <person name="Andreopoulos B."/>
            <person name="Lipzen A."/>
            <person name="Chen C."/>
            <person name="Yanf M."/>
            <person name="Daum C."/>
            <person name="Ng V."/>
            <person name="Clum A."/>
            <person name="Steindorff A."/>
            <person name="Ohm R."/>
            <person name="Martin F."/>
            <person name="Silar P."/>
            <person name="Natvig D."/>
            <person name="Lalanne C."/>
            <person name="Gautier V."/>
            <person name="Ament-Velasquez S.L."/>
            <person name="Kruys A."/>
            <person name="Hutchinson M.I."/>
            <person name="Powell A.J."/>
            <person name="Barry K."/>
            <person name="Miller A.N."/>
            <person name="Grigoriev I.V."/>
            <person name="Debuchy R."/>
            <person name="Gladieux P."/>
            <person name="Thoren M.H."/>
            <person name="Johannesson H."/>
        </authorList>
    </citation>
    <scope>NUCLEOTIDE SEQUENCE</scope>
    <source>
        <strain evidence="6">CBS 606.72</strain>
    </source>
</reference>
<dbReference type="Pfam" id="PF01544">
    <property type="entry name" value="CorA"/>
    <property type="match status" value="1"/>
</dbReference>
<evidence type="ECO:0000256" key="4">
    <source>
        <dbReference type="ARBA" id="ARBA00023136"/>
    </source>
</evidence>
<keyword evidence="2 5" id="KW-0812">Transmembrane</keyword>
<evidence type="ECO:0000313" key="6">
    <source>
        <dbReference type="EMBL" id="KAK0614316.1"/>
    </source>
</evidence>
<dbReference type="Gene3D" id="1.20.58.340">
    <property type="entry name" value="Magnesium transport protein CorA, transmembrane region"/>
    <property type="match status" value="1"/>
</dbReference>
<comment type="subcellular location">
    <subcellularLocation>
        <location evidence="1">Membrane</location>
        <topology evidence="1">Multi-pass membrane protein</topology>
    </subcellularLocation>
</comment>
<dbReference type="GO" id="GO:0046873">
    <property type="term" value="F:metal ion transmembrane transporter activity"/>
    <property type="evidence" value="ECO:0007669"/>
    <property type="project" value="InterPro"/>
</dbReference>
<accession>A0AA40BUN6</accession>
<feature type="transmembrane region" description="Helical" evidence="5">
    <location>
        <begin position="415"/>
        <end position="435"/>
    </location>
</feature>
<protein>
    <submittedName>
        <fullName evidence="6">Uncharacterized protein</fullName>
    </submittedName>
</protein>